<evidence type="ECO:0008006" key="6">
    <source>
        <dbReference type="Google" id="ProtNLM"/>
    </source>
</evidence>
<reference evidence="4 5" key="1">
    <citation type="journal article" date="2013" name="PLoS ONE">
        <title>Lactobacillus paracasei comparative genomics: towards species pan-genome definition and exploitation of diversity.</title>
        <authorList>
            <person name="Smokvina T."/>
            <person name="Wels M."/>
            <person name="Polka J."/>
            <person name="Chervaux C."/>
            <person name="Brisse S."/>
            <person name="Boekhorst J."/>
            <person name="van Hylckama Vlieg J.E."/>
            <person name="Siezen R.J."/>
        </authorList>
    </citation>
    <scope>NUCLEOTIDE SEQUENCE [LARGE SCALE GENOMIC DNA]</scope>
    <source>
        <strain evidence="4 5">Lpp41</strain>
    </source>
</reference>
<dbReference type="InterPro" id="IPR015269">
    <property type="entry name" value="UPF0029_Impact_C"/>
</dbReference>
<name>A0A829H7Q4_LACPA</name>
<dbReference type="GO" id="GO:0005737">
    <property type="term" value="C:cytoplasm"/>
    <property type="evidence" value="ECO:0007669"/>
    <property type="project" value="TreeGrafter"/>
</dbReference>
<proteinExistence type="inferred from homology"/>
<dbReference type="SUPFAM" id="SSF54211">
    <property type="entry name" value="Ribosomal protein S5 domain 2-like"/>
    <property type="match status" value="1"/>
</dbReference>
<dbReference type="AlphaFoldDB" id="A0A829H7Q4"/>
<feature type="domain" description="Impact N-terminal" evidence="2">
    <location>
        <begin position="19"/>
        <end position="124"/>
    </location>
</feature>
<dbReference type="Gene3D" id="3.30.70.240">
    <property type="match status" value="1"/>
</dbReference>
<evidence type="ECO:0000256" key="1">
    <source>
        <dbReference type="ARBA" id="ARBA00007665"/>
    </source>
</evidence>
<dbReference type="InterPro" id="IPR001498">
    <property type="entry name" value="Impact_N"/>
</dbReference>
<gene>
    <name evidence="4" type="ORF">Lpp41_09104</name>
</gene>
<protein>
    <recommendedName>
        <fullName evidence="6">IMPACT family member YigZ</fullName>
    </recommendedName>
</protein>
<evidence type="ECO:0000259" key="3">
    <source>
        <dbReference type="Pfam" id="PF09186"/>
    </source>
</evidence>
<comment type="similarity">
    <text evidence="1">Belongs to the IMPACT family.</text>
</comment>
<evidence type="ECO:0000259" key="2">
    <source>
        <dbReference type="Pfam" id="PF01205"/>
    </source>
</evidence>
<dbReference type="GO" id="GO:0006446">
    <property type="term" value="P:regulation of translational initiation"/>
    <property type="evidence" value="ECO:0007669"/>
    <property type="project" value="TreeGrafter"/>
</dbReference>
<dbReference type="InterPro" id="IPR035647">
    <property type="entry name" value="EFG_III/V"/>
</dbReference>
<dbReference type="InterPro" id="IPR023582">
    <property type="entry name" value="Impact"/>
</dbReference>
<dbReference type="InterPro" id="IPR020568">
    <property type="entry name" value="Ribosomal_Su5_D2-typ_SF"/>
</dbReference>
<feature type="domain" description="UPF0029" evidence="3">
    <location>
        <begin position="141"/>
        <end position="195"/>
    </location>
</feature>
<sequence length="286" mass="31406">MSEQYLTIQQTGNYTNTIKKSRFITHLARIKDEDDAKAVIAQVSKENAKATHNVFAYVLGDTNQIQRASDNGEPSGTAGAPTLEALLQHDLRDVVAVTTRYFGGIKLGAGGLIRAYAGNANTAIETIGIVVRIKQKAVTFTIPYADFDPIQHFLTTNHLSIANTDYGTAVTITLYLDDEHLQATLAALNDFLNGQFSPTIGASQYREALYQQSLSSKRTSNCLTITSELKQHKKYSTHQLCAGGYCVFYLAYSTVLVSRITVTLIWPGYSSSFSISLRISRAKMTL</sequence>
<dbReference type="NCBIfam" id="TIGR00257">
    <property type="entry name" value="IMPACT_YIGZ"/>
    <property type="match status" value="1"/>
</dbReference>
<dbReference type="Pfam" id="PF09186">
    <property type="entry name" value="DUF1949"/>
    <property type="match status" value="1"/>
</dbReference>
<dbReference type="Gene3D" id="3.30.230.30">
    <property type="entry name" value="Impact, N-terminal domain"/>
    <property type="match status" value="1"/>
</dbReference>
<organism evidence="4 5">
    <name type="scientific">Lacticaseibacillus paracasei subsp. paracasei Lpp41</name>
    <dbReference type="NCBI Taxonomy" id="1256208"/>
    <lineage>
        <taxon>Bacteria</taxon>
        <taxon>Bacillati</taxon>
        <taxon>Bacillota</taxon>
        <taxon>Bacilli</taxon>
        <taxon>Lactobacillales</taxon>
        <taxon>Lactobacillaceae</taxon>
        <taxon>Lacticaseibacillus</taxon>
    </lineage>
</organism>
<evidence type="ECO:0000313" key="4">
    <source>
        <dbReference type="EMBL" id="EPC72503.1"/>
    </source>
</evidence>
<dbReference type="PANTHER" id="PTHR16301:SF20">
    <property type="entry name" value="IMPACT FAMILY MEMBER YIGZ"/>
    <property type="match status" value="1"/>
</dbReference>
<dbReference type="InterPro" id="IPR015796">
    <property type="entry name" value="Impact_YigZ-like"/>
</dbReference>
<dbReference type="Proteomes" id="UP000014244">
    <property type="component" value="Unassembled WGS sequence"/>
</dbReference>
<dbReference type="SUPFAM" id="SSF54980">
    <property type="entry name" value="EF-G C-terminal domain-like"/>
    <property type="match status" value="1"/>
</dbReference>
<evidence type="ECO:0000313" key="5">
    <source>
        <dbReference type="Proteomes" id="UP000014244"/>
    </source>
</evidence>
<dbReference type="EMBL" id="ANKE01000429">
    <property type="protein sequence ID" value="EPC72503.1"/>
    <property type="molecule type" value="Genomic_DNA"/>
</dbReference>
<dbReference type="InterPro" id="IPR036956">
    <property type="entry name" value="Impact_N_sf"/>
</dbReference>
<dbReference type="PANTHER" id="PTHR16301">
    <property type="entry name" value="IMPACT-RELATED"/>
    <property type="match status" value="1"/>
</dbReference>
<dbReference type="Pfam" id="PF01205">
    <property type="entry name" value="Impact_N"/>
    <property type="match status" value="1"/>
</dbReference>
<comment type="caution">
    <text evidence="4">The sequence shown here is derived from an EMBL/GenBank/DDBJ whole genome shotgun (WGS) entry which is preliminary data.</text>
</comment>
<accession>A0A829H7Q4</accession>